<dbReference type="Gene3D" id="3.30.230.10">
    <property type="match status" value="1"/>
</dbReference>
<dbReference type="PRINTS" id="PR00959">
    <property type="entry name" value="MEVGALKINASE"/>
</dbReference>
<dbReference type="InterPro" id="IPR006204">
    <property type="entry name" value="GHMP_kinase_N_dom"/>
</dbReference>
<dbReference type="FunFam" id="3.30.230.10:FF:000037">
    <property type="entry name" value="L-arabinokinase"/>
    <property type="match status" value="1"/>
</dbReference>
<dbReference type="SUPFAM" id="SSF54211">
    <property type="entry name" value="Ribosomal protein S5 domain 2-like"/>
    <property type="match status" value="1"/>
</dbReference>
<evidence type="ECO:0000256" key="1">
    <source>
        <dbReference type="ARBA" id="ARBA00022741"/>
    </source>
</evidence>
<dbReference type="GO" id="GO:0005524">
    <property type="term" value="F:ATP binding"/>
    <property type="evidence" value="ECO:0007669"/>
    <property type="project" value="UniProtKB-KW"/>
</dbReference>
<organism evidence="6 7">
    <name type="scientific">Elliptochloris bilobata</name>
    <dbReference type="NCBI Taxonomy" id="381761"/>
    <lineage>
        <taxon>Eukaryota</taxon>
        <taxon>Viridiplantae</taxon>
        <taxon>Chlorophyta</taxon>
        <taxon>core chlorophytes</taxon>
        <taxon>Trebouxiophyceae</taxon>
        <taxon>Trebouxiophyceae incertae sedis</taxon>
        <taxon>Elliptochloris clade</taxon>
        <taxon>Elliptochloris</taxon>
    </lineage>
</organism>
<dbReference type="InterPro" id="IPR036554">
    <property type="entry name" value="GHMP_kinase_C_sf"/>
</dbReference>
<accession>A0AAW1RJB3</accession>
<feature type="domain" description="GHMP kinase C-terminal" evidence="5">
    <location>
        <begin position="779"/>
        <end position="860"/>
    </location>
</feature>
<evidence type="ECO:0000259" key="4">
    <source>
        <dbReference type="Pfam" id="PF00288"/>
    </source>
</evidence>
<keyword evidence="1" id="KW-0547">Nucleotide-binding</keyword>
<dbReference type="SUPFAM" id="SSF53756">
    <property type="entry name" value="UDP-Glycosyltransferase/glycogen phosphorylase"/>
    <property type="match status" value="1"/>
</dbReference>
<dbReference type="Gene3D" id="3.30.70.890">
    <property type="entry name" value="GHMP kinase, C-terminal domain"/>
    <property type="match status" value="1"/>
</dbReference>
<feature type="domain" description="GHMP kinase N-terminal" evidence="4">
    <location>
        <begin position="517"/>
        <end position="605"/>
    </location>
</feature>
<dbReference type="InterPro" id="IPR013750">
    <property type="entry name" value="GHMP_kinase_C_dom"/>
</dbReference>
<evidence type="ECO:0000256" key="3">
    <source>
        <dbReference type="SAM" id="MobiDB-lite"/>
    </source>
</evidence>
<proteinExistence type="predicted"/>
<feature type="region of interest" description="Disordered" evidence="3">
    <location>
        <begin position="313"/>
        <end position="337"/>
    </location>
</feature>
<sequence length="910" mass="96698">NFSWDFVYSEYLMSGNAQFRSMVWQIAEDYACADLLLRLPGHCPMPAFREVVDVPLVVRHSRKTREQVFGDLGLHPEQKLCCFLYGGQPPGRWALRAECLPPGWTCVVCAGGDRPGDAPLPPNFLLAPADAYTPDLIAASTCMIGKIGYGSVSECLCAGTPMVFLRRDYFNEEPFLRRLLQLHGRGVEIRRRDFLEGTWAPFLLQAATLRFCYPGPTNGGEVVAQRLEEVAATRQATPPAEPLPSKGGAVAGDENGAGKPARAGSVRLRDAIVWGYMMHRHNERDKVEVPDWYTRGLPPSAVPQPSALARDLAELSQRSASSAEPGVRMPSPCGTPRGPPLQLEHWRLLEGGEALPVCRDSVEFLHTLALLDEPRPPDGAAPSAEVPELRAARGLFRWDDDVIVTRAPGRLDVMGGIADYSGALVLQQPLAEACHVAVQRHPLGKQRLWRHMEARQQRKGGPQPALRVVSFGADRANRGPAFDMDLPELLAADGGPIAYADARAYFHADPAHSWAAYVAGALVVLMREKGATFPDGLSVLVHSAVPEGKGVSSSAAVEVAVMQALAVAHGIALTGRELAMLCQKVENHVVGAPCGVMDQMASALGEAGSLMALRCQPAEPLPPVALPPHLRLWGIDSGIRHSVGGLDFGTVRAAAFMGLRIMSGAAAKLAAQGSLCAPAKGRAPADEPHNPVPLGGGYLANVAPSEFAQLYEDALPAALTGCDFTAEYGRHWDAATQVREGTSYPVRRATAHPIHEDCRVRHFHRLLTSGPAPDAGEQLALLGELMFQSHASYGRCGLGSEGTDRLVALVRAEAAAARAALAEPPLYGAKITGGGSGGTVVVLGRAGPEGEAALARVVAAYAEGTGGYSAQVFSGSSPGAARFGHLRLQRSAPPPPRPSSDASLSSMASM</sequence>
<dbReference type="Proteomes" id="UP001445335">
    <property type="component" value="Unassembled WGS sequence"/>
</dbReference>
<dbReference type="PANTHER" id="PTHR38134:SF2">
    <property type="entry name" value="GALACTOKINASE"/>
    <property type="match status" value="1"/>
</dbReference>
<dbReference type="Gene3D" id="3.40.50.2000">
    <property type="entry name" value="Glycogen Phosphorylase B"/>
    <property type="match status" value="1"/>
</dbReference>
<dbReference type="Pfam" id="PF00288">
    <property type="entry name" value="GHMP_kinases_N"/>
    <property type="match status" value="1"/>
</dbReference>
<evidence type="ECO:0000256" key="2">
    <source>
        <dbReference type="ARBA" id="ARBA00022840"/>
    </source>
</evidence>
<evidence type="ECO:0000313" key="6">
    <source>
        <dbReference type="EMBL" id="KAK9833327.1"/>
    </source>
</evidence>
<keyword evidence="7" id="KW-1185">Reference proteome</keyword>
<dbReference type="EMBL" id="JALJOU010000037">
    <property type="protein sequence ID" value="KAK9833327.1"/>
    <property type="molecule type" value="Genomic_DNA"/>
</dbReference>
<feature type="compositionally biased region" description="Low complexity" evidence="3">
    <location>
        <begin position="899"/>
        <end position="910"/>
    </location>
</feature>
<evidence type="ECO:0000259" key="5">
    <source>
        <dbReference type="Pfam" id="PF08544"/>
    </source>
</evidence>
<dbReference type="Pfam" id="PF08544">
    <property type="entry name" value="GHMP_kinases_C"/>
    <property type="match status" value="1"/>
</dbReference>
<feature type="region of interest" description="Disordered" evidence="3">
    <location>
        <begin position="233"/>
        <end position="262"/>
    </location>
</feature>
<feature type="non-terminal residue" evidence="6">
    <location>
        <position position="1"/>
    </location>
</feature>
<keyword evidence="2" id="KW-0067">ATP-binding</keyword>
<feature type="region of interest" description="Disordered" evidence="3">
    <location>
        <begin position="887"/>
        <end position="910"/>
    </location>
</feature>
<protein>
    <recommendedName>
        <fullName evidence="8">L-arabinokinase</fullName>
    </recommendedName>
</protein>
<dbReference type="PANTHER" id="PTHR38134">
    <property type="entry name" value="SLR1395 PROTEIN"/>
    <property type="match status" value="1"/>
</dbReference>
<reference evidence="6 7" key="1">
    <citation type="journal article" date="2024" name="Nat. Commun.">
        <title>Phylogenomics reveals the evolutionary origins of lichenization in chlorophyte algae.</title>
        <authorList>
            <person name="Puginier C."/>
            <person name="Libourel C."/>
            <person name="Otte J."/>
            <person name="Skaloud P."/>
            <person name="Haon M."/>
            <person name="Grisel S."/>
            <person name="Petersen M."/>
            <person name="Berrin J.G."/>
            <person name="Delaux P.M."/>
            <person name="Dal Grande F."/>
            <person name="Keller J."/>
        </authorList>
    </citation>
    <scope>NUCLEOTIDE SEQUENCE [LARGE SCALE GENOMIC DNA]</scope>
    <source>
        <strain evidence="6 7">SAG 245.80</strain>
    </source>
</reference>
<evidence type="ECO:0000313" key="7">
    <source>
        <dbReference type="Proteomes" id="UP001445335"/>
    </source>
</evidence>
<evidence type="ECO:0008006" key="8">
    <source>
        <dbReference type="Google" id="ProtNLM"/>
    </source>
</evidence>
<comment type="caution">
    <text evidence="6">The sequence shown here is derived from an EMBL/GenBank/DDBJ whole genome shotgun (WGS) entry which is preliminary data.</text>
</comment>
<dbReference type="InterPro" id="IPR014721">
    <property type="entry name" value="Ribsml_uS5_D2-typ_fold_subgr"/>
</dbReference>
<gene>
    <name evidence="6" type="ORF">WJX81_006760</name>
</gene>
<dbReference type="SUPFAM" id="SSF55060">
    <property type="entry name" value="GHMP Kinase, C-terminal domain"/>
    <property type="match status" value="1"/>
</dbReference>
<dbReference type="InterPro" id="IPR053205">
    <property type="entry name" value="GHMP_kinase_L-arabinokinase"/>
</dbReference>
<name>A0AAW1RJB3_9CHLO</name>
<dbReference type="InterPro" id="IPR020568">
    <property type="entry name" value="Ribosomal_Su5_D2-typ_SF"/>
</dbReference>
<dbReference type="AlphaFoldDB" id="A0AAW1RJB3"/>